<comment type="function">
    <text evidence="14 20">Catalyzes the addition of meso-diaminopimelic acid to the nucleotide precursor UDP-N-acetylmuramoyl-L-alanyl-D-glutamate (UMAG) in the biosynthesis of bacterial cell-wall peptidoglycan.</text>
</comment>
<feature type="short sequence motif" description="Meso-diaminopimelate recognition motif" evidence="20">
    <location>
        <begin position="409"/>
        <end position="412"/>
    </location>
</feature>
<accession>A0A135L467</accession>
<dbReference type="GO" id="GO:0005524">
    <property type="term" value="F:ATP binding"/>
    <property type="evidence" value="ECO:0007669"/>
    <property type="project" value="UniProtKB-UniRule"/>
</dbReference>
<evidence type="ECO:0000259" key="22">
    <source>
        <dbReference type="Pfam" id="PF01225"/>
    </source>
</evidence>
<dbReference type="GO" id="GO:0008360">
    <property type="term" value="P:regulation of cell shape"/>
    <property type="evidence" value="ECO:0007669"/>
    <property type="project" value="UniProtKB-KW"/>
</dbReference>
<dbReference type="EC" id="6.3.2.13" evidence="15 20"/>
<evidence type="ECO:0000256" key="21">
    <source>
        <dbReference type="RuleBase" id="RU004135"/>
    </source>
</evidence>
<dbReference type="PANTHER" id="PTHR23135">
    <property type="entry name" value="MUR LIGASE FAMILY MEMBER"/>
    <property type="match status" value="1"/>
</dbReference>
<organism evidence="25 26">
    <name type="scientific">Tepidibacillus decaturensis</name>
    <dbReference type="NCBI Taxonomy" id="1413211"/>
    <lineage>
        <taxon>Bacteria</taxon>
        <taxon>Bacillati</taxon>
        <taxon>Bacillota</taxon>
        <taxon>Bacilli</taxon>
        <taxon>Bacillales</taxon>
        <taxon>Bacillaceae</taxon>
        <taxon>Tepidibacillus</taxon>
    </lineage>
</organism>
<feature type="modified residue" description="N6-carboxylysine" evidence="20">
    <location>
        <position position="217"/>
    </location>
</feature>
<evidence type="ECO:0000256" key="20">
    <source>
        <dbReference type="HAMAP-Rule" id="MF_00208"/>
    </source>
</evidence>
<evidence type="ECO:0000256" key="16">
    <source>
        <dbReference type="ARBA" id="ARBA00072883"/>
    </source>
</evidence>
<evidence type="ECO:0000256" key="6">
    <source>
        <dbReference type="ARBA" id="ARBA00022741"/>
    </source>
</evidence>
<feature type="binding site" evidence="20">
    <location>
        <position position="30"/>
    </location>
    <ligand>
        <name>UDP-N-acetyl-alpha-D-muramoyl-L-alanyl-D-glutamate</name>
        <dbReference type="ChEBI" id="CHEBI:83900"/>
    </ligand>
</feature>
<dbReference type="PANTHER" id="PTHR23135:SF4">
    <property type="entry name" value="UDP-N-ACETYLMURAMOYL-L-ALANYL-D-GLUTAMATE--2,6-DIAMINOPIMELATE LIGASE MURE HOMOLOG, CHLOROPLASTIC"/>
    <property type="match status" value="1"/>
</dbReference>
<evidence type="ECO:0000256" key="18">
    <source>
        <dbReference type="ARBA" id="ARBA00076158"/>
    </source>
</evidence>
<dbReference type="STRING" id="1413211.U473_06935"/>
<keyword evidence="11 20" id="KW-0131">Cell cycle</keyword>
<keyword evidence="12 20" id="KW-0961">Cell wall biogenesis/degradation</keyword>
<dbReference type="UniPathway" id="UPA00219"/>
<keyword evidence="5 20" id="KW-0132">Cell division</keyword>
<evidence type="ECO:0000259" key="23">
    <source>
        <dbReference type="Pfam" id="PF02875"/>
    </source>
</evidence>
<dbReference type="InterPro" id="IPR013221">
    <property type="entry name" value="Mur_ligase_cen"/>
</dbReference>
<evidence type="ECO:0000256" key="3">
    <source>
        <dbReference type="ARBA" id="ARBA00022490"/>
    </source>
</evidence>
<evidence type="ECO:0000256" key="19">
    <source>
        <dbReference type="ARBA" id="ARBA00081560"/>
    </source>
</evidence>
<dbReference type="NCBIfam" id="NF001126">
    <property type="entry name" value="PRK00139.1-4"/>
    <property type="match status" value="1"/>
</dbReference>
<evidence type="ECO:0000313" key="26">
    <source>
        <dbReference type="Proteomes" id="UP000070352"/>
    </source>
</evidence>
<dbReference type="SUPFAM" id="SSF63418">
    <property type="entry name" value="MurE/MurF N-terminal domain"/>
    <property type="match status" value="1"/>
</dbReference>
<dbReference type="RefSeq" id="WP_068724708.1">
    <property type="nucleotide sequence ID" value="NZ_LSKU01000001.1"/>
</dbReference>
<feature type="domain" description="Mur ligase C-terminal" evidence="23">
    <location>
        <begin position="336"/>
        <end position="466"/>
    </location>
</feature>
<comment type="catalytic activity">
    <reaction evidence="13 20">
        <text>UDP-N-acetyl-alpha-D-muramoyl-L-alanyl-D-glutamate + meso-2,6-diaminopimelate + ATP = UDP-N-acetyl-alpha-D-muramoyl-L-alanyl-gamma-D-glutamyl-meso-2,6-diaminopimelate + ADP + phosphate + H(+)</text>
        <dbReference type="Rhea" id="RHEA:23676"/>
        <dbReference type="ChEBI" id="CHEBI:15378"/>
        <dbReference type="ChEBI" id="CHEBI:30616"/>
        <dbReference type="ChEBI" id="CHEBI:43474"/>
        <dbReference type="ChEBI" id="CHEBI:57791"/>
        <dbReference type="ChEBI" id="CHEBI:83900"/>
        <dbReference type="ChEBI" id="CHEBI:83905"/>
        <dbReference type="ChEBI" id="CHEBI:456216"/>
        <dbReference type="EC" id="6.3.2.13"/>
    </reaction>
</comment>
<feature type="binding site" evidence="20">
    <location>
        <position position="468"/>
    </location>
    <ligand>
        <name>meso-2,6-diaminopimelate</name>
        <dbReference type="ChEBI" id="CHEBI:57791"/>
    </ligand>
</feature>
<dbReference type="GO" id="GO:0008765">
    <property type="term" value="F:UDP-N-acetylmuramoylalanyl-D-glutamate-2,6-diaminopimelate ligase activity"/>
    <property type="evidence" value="ECO:0007669"/>
    <property type="project" value="UniProtKB-UniRule"/>
</dbReference>
<dbReference type="GO" id="GO:0004326">
    <property type="term" value="F:tetrahydrofolylpolyglutamate synthase activity"/>
    <property type="evidence" value="ECO:0007669"/>
    <property type="project" value="InterPro"/>
</dbReference>
<reference evidence="25 26" key="1">
    <citation type="submission" date="2016-02" db="EMBL/GenBank/DDBJ databases">
        <title>Draft Genome for Tepidibacillus decaturensis nov. sp. Strain Z9, an Anaerobic, Moderately Thermophilic and Heterotrophic Bacterium from Deep Subsurface of the Illinois Basin, USA.</title>
        <authorList>
            <person name="Dong Y."/>
            <person name="Chang J.Y."/>
            <person name="Sanford R."/>
            <person name="Fouke B.W."/>
        </authorList>
    </citation>
    <scope>NUCLEOTIDE SEQUENCE [LARGE SCALE GENOMIC DNA]</scope>
    <source>
        <strain evidence="25 26">Z9</strain>
    </source>
</reference>
<keyword evidence="6 20" id="KW-0547">Nucleotide-binding</keyword>
<dbReference type="Pfam" id="PF08245">
    <property type="entry name" value="Mur_ligase_M"/>
    <property type="match status" value="1"/>
</dbReference>
<evidence type="ECO:0000259" key="24">
    <source>
        <dbReference type="Pfam" id="PF08245"/>
    </source>
</evidence>
<feature type="binding site" evidence="20">
    <location>
        <begin position="409"/>
        <end position="412"/>
    </location>
    <ligand>
        <name>meso-2,6-diaminopimelate</name>
        <dbReference type="ChEBI" id="CHEBI:57791"/>
    </ligand>
</feature>
<feature type="domain" description="Mur ligase central" evidence="24">
    <location>
        <begin position="106"/>
        <end position="313"/>
    </location>
</feature>
<feature type="binding site" evidence="20">
    <location>
        <position position="464"/>
    </location>
    <ligand>
        <name>meso-2,6-diaminopimelate</name>
        <dbReference type="ChEBI" id="CHEBI:57791"/>
    </ligand>
</feature>
<evidence type="ECO:0000256" key="17">
    <source>
        <dbReference type="ARBA" id="ARBA00075482"/>
    </source>
</evidence>
<feature type="binding site" evidence="20">
    <location>
        <position position="385"/>
    </location>
    <ligand>
        <name>meso-2,6-diaminopimelate</name>
        <dbReference type="ChEBI" id="CHEBI:57791"/>
    </ligand>
</feature>
<dbReference type="GO" id="GO:0005737">
    <property type="term" value="C:cytoplasm"/>
    <property type="evidence" value="ECO:0007669"/>
    <property type="project" value="UniProtKB-SubCell"/>
</dbReference>
<dbReference type="SUPFAM" id="SSF53244">
    <property type="entry name" value="MurD-like peptide ligases, peptide-binding domain"/>
    <property type="match status" value="1"/>
</dbReference>
<evidence type="ECO:0000256" key="12">
    <source>
        <dbReference type="ARBA" id="ARBA00023316"/>
    </source>
</evidence>
<dbReference type="Gene3D" id="3.40.1190.10">
    <property type="entry name" value="Mur-like, catalytic domain"/>
    <property type="match status" value="1"/>
</dbReference>
<evidence type="ECO:0000256" key="13">
    <source>
        <dbReference type="ARBA" id="ARBA00050251"/>
    </source>
</evidence>
<sequence>MKLSQIIAPILTAKMIGNPNVEINGVEVDSRKVKAGDLFICLLGFTVDGHDFAQKAVEQGAVAILCERPLDLQVPQVIVKDARFAMAMIADLFYQHPSQKLKVIGVTGTNGKTTTTHLIEKILADQGHLSGLIGTIKMKIGNEIVEAKNTTPDALLLQQSFAKMVKVGSDYAIMEVSSHALDMGRVRGVNYHIGVFTNLTQDHLDYHLTMEKYRDAKGLLFSQLGNTFHSLLEENKYAVLNADDQASEYFQQITAAQVITYGIDHDADVKALDIHIDAQGTSFAVETFRGNIDIQLKMIGKFSVYNALAAMTVGLIEGISLDQIKQSLEQISGVDGRFEPVNEGQDYTVLVDYAHTPDSLENILKTVKEFAKGKIYCVFGAGGDRDKTKRPIMGEIAVKYSDIAVVTSDNPRSENPEQIIHDILVGIEKTGVDTNKYIVIIDRKEAIEYAVSQAKKDDVILIAGKGHETYQILKNKTIHFDDREIARDAIRSKRS</sequence>
<dbReference type="HAMAP" id="MF_00208">
    <property type="entry name" value="MurE"/>
    <property type="match status" value="1"/>
</dbReference>
<comment type="cofactor">
    <cofactor evidence="20">
        <name>Mg(2+)</name>
        <dbReference type="ChEBI" id="CHEBI:18420"/>
    </cofactor>
</comment>
<keyword evidence="10 20" id="KW-0573">Peptidoglycan synthesis</keyword>
<proteinExistence type="inferred from homology"/>
<evidence type="ECO:0000256" key="4">
    <source>
        <dbReference type="ARBA" id="ARBA00022598"/>
    </source>
</evidence>
<comment type="pathway">
    <text evidence="1 20 21">Cell wall biogenesis; peptidoglycan biosynthesis.</text>
</comment>
<comment type="subcellular location">
    <subcellularLocation>
        <location evidence="20 21">Cytoplasm</location>
    </subcellularLocation>
</comment>
<keyword evidence="8 20" id="KW-0460">Magnesium</keyword>
<feature type="binding site" evidence="20">
    <location>
        <position position="149"/>
    </location>
    <ligand>
        <name>UDP-N-acetyl-alpha-D-muramoyl-L-alanyl-D-glutamate</name>
        <dbReference type="ChEBI" id="CHEBI:83900"/>
    </ligand>
</feature>
<dbReference type="FunFam" id="3.40.1390.10:FF:000005">
    <property type="entry name" value="UDP-N-acetylmuramoyl-L-alanyl-D-glutamate--2,6-diaminopimelate ligase"/>
    <property type="match status" value="1"/>
</dbReference>
<dbReference type="InterPro" id="IPR000713">
    <property type="entry name" value="Mur_ligase_N"/>
</dbReference>
<evidence type="ECO:0000256" key="7">
    <source>
        <dbReference type="ARBA" id="ARBA00022840"/>
    </source>
</evidence>
<evidence type="ECO:0000256" key="10">
    <source>
        <dbReference type="ARBA" id="ARBA00022984"/>
    </source>
</evidence>
<dbReference type="GO" id="GO:0051301">
    <property type="term" value="P:cell division"/>
    <property type="evidence" value="ECO:0007669"/>
    <property type="project" value="UniProtKB-KW"/>
</dbReference>
<dbReference type="Proteomes" id="UP000070352">
    <property type="component" value="Unassembled WGS sequence"/>
</dbReference>
<keyword evidence="9 20" id="KW-0133">Cell shape</keyword>
<dbReference type="InterPro" id="IPR004101">
    <property type="entry name" value="Mur_ligase_C"/>
</dbReference>
<dbReference type="InterPro" id="IPR018109">
    <property type="entry name" value="Folylpolyglutamate_synth_CS"/>
</dbReference>
<dbReference type="Pfam" id="PF01225">
    <property type="entry name" value="Mur_ligase"/>
    <property type="match status" value="1"/>
</dbReference>
<keyword evidence="4 20" id="KW-0436">Ligase</keyword>
<comment type="PTM">
    <text evidence="20">Carboxylation is probably crucial for Mg(2+) binding and, consequently, for the gamma-phosphate positioning of ATP.</text>
</comment>
<dbReference type="InterPro" id="IPR005761">
    <property type="entry name" value="UDP-N-AcMur-Glu-dNH2Pim_ligase"/>
</dbReference>
<evidence type="ECO:0000256" key="5">
    <source>
        <dbReference type="ARBA" id="ARBA00022618"/>
    </source>
</evidence>
<feature type="binding site" evidence="20">
    <location>
        <position position="185"/>
    </location>
    <ligand>
        <name>UDP-N-acetyl-alpha-D-muramoyl-L-alanyl-D-glutamate</name>
        <dbReference type="ChEBI" id="CHEBI:83900"/>
    </ligand>
</feature>
<comment type="similarity">
    <text evidence="2 20">Belongs to the MurCDEF family. MurE subfamily.</text>
</comment>
<dbReference type="Pfam" id="PF02875">
    <property type="entry name" value="Mur_ligase_C"/>
    <property type="match status" value="1"/>
</dbReference>
<dbReference type="InterPro" id="IPR036565">
    <property type="entry name" value="Mur-like_cat_sf"/>
</dbReference>
<evidence type="ECO:0000256" key="8">
    <source>
        <dbReference type="ARBA" id="ARBA00022842"/>
    </source>
</evidence>
<evidence type="ECO:0000313" key="25">
    <source>
        <dbReference type="EMBL" id="KXG43776.1"/>
    </source>
</evidence>
<evidence type="ECO:0000256" key="14">
    <source>
        <dbReference type="ARBA" id="ARBA00056782"/>
    </source>
</evidence>
<comment type="caution">
    <text evidence="20">Lacks conserved residue(s) required for the propagation of feature annotation.</text>
</comment>
<keyword evidence="3 20" id="KW-0963">Cytoplasm</keyword>
<dbReference type="FunFam" id="3.90.190.20:FF:000006">
    <property type="entry name" value="UDP-N-acetylmuramoyl-L-alanyl-D-glutamate--2,6-diaminopimelate ligase"/>
    <property type="match status" value="1"/>
</dbReference>
<keyword evidence="7 20" id="KW-0067">ATP-binding</keyword>
<dbReference type="SUPFAM" id="SSF53623">
    <property type="entry name" value="MurD-like peptide ligases, catalytic domain"/>
    <property type="match status" value="1"/>
</dbReference>
<keyword evidence="26" id="KW-1185">Reference proteome</keyword>
<feature type="binding site" evidence="20">
    <location>
        <position position="177"/>
    </location>
    <ligand>
        <name>UDP-N-acetyl-alpha-D-muramoyl-L-alanyl-D-glutamate</name>
        <dbReference type="ChEBI" id="CHEBI:83900"/>
    </ligand>
</feature>
<comment type="caution">
    <text evidence="25">The sequence shown here is derived from an EMBL/GenBank/DDBJ whole genome shotgun (WGS) entry which is preliminary data.</text>
</comment>
<feature type="binding site" evidence="20">
    <location>
        <begin position="108"/>
        <end position="114"/>
    </location>
    <ligand>
        <name>ATP</name>
        <dbReference type="ChEBI" id="CHEBI:30616"/>
    </ligand>
</feature>
<dbReference type="Gene3D" id="3.90.190.20">
    <property type="entry name" value="Mur ligase, C-terminal domain"/>
    <property type="match status" value="1"/>
</dbReference>
<dbReference type="AlphaFoldDB" id="A0A135L467"/>
<gene>
    <name evidence="20" type="primary">murE</name>
    <name evidence="25" type="ORF">U473_06935</name>
</gene>
<dbReference type="InterPro" id="IPR035911">
    <property type="entry name" value="MurE/MurF_N"/>
</dbReference>
<name>A0A135L467_9BACI</name>
<dbReference type="GO" id="GO:0071555">
    <property type="term" value="P:cell wall organization"/>
    <property type="evidence" value="ECO:0007669"/>
    <property type="project" value="UniProtKB-KW"/>
</dbReference>
<evidence type="ECO:0000256" key="2">
    <source>
        <dbReference type="ARBA" id="ARBA00005898"/>
    </source>
</evidence>
<protein>
    <recommendedName>
        <fullName evidence="16 20">UDP-N-acetylmuramoyl-L-alanyl-D-glutamate--2,6-diaminopimelate ligase</fullName>
        <ecNumber evidence="15 20">6.3.2.13</ecNumber>
    </recommendedName>
    <alternativeName>
        <fullName evidence="17 20">Meso-A2pm-adding enzyme</fullName>
    </alternativeName>
    <alternativeName>
        <fullName evidence="18 20">Meso-diaminopimelate-adding enzyme</fullName>
    </alternativeName>
    <alternativeName>
        <fullName evidence="19 20">UDP-MurNAc-L-Ala-D-Glu:meso-diaminopimelate ligase</fullName>
    </alternativeName>
    <alternativeName>
        <fullName evidence="20">UDP-MurNAc-tripeptide synthetase</fullName>
    </alternativeName>
    <alternativeName>
        <fullName evidence="20">UDP-N-acetylmuramyl-tripeptide synthetase</fullName>
    </alternativeName>
</protein>
<dbReference type="Gene3D" id="3.40.1390.10">
    <property type="entry name" value="MurE/MurF, N-terminal domain"/>
    <property type="match status" value="1"/>
</dbReference>
<feature type="domain" description="Mur ligase N-terminal catalytic" evidence="22">
    <location>
        <begin position="22"/>
        <end position="78"/>
    </location>
</feature>
<evidence type="ECO:0000256" key="15">
    <source>
        <dbReference type="ARBA" id="ARBA00066633"/>
    </source>
</evidence>
<dbReference type="NCBIfam" id="NF001124">
    <property type="entry name" value="PRK00139.1-2"/>
    <property type="match status" value="1"/>
</dbReference>
<evidence type="ECO:0000256" key="1">
    <source>
        <dbReference type="ARBA" id="ARBA00004752"/>
    </source>
</evidence>
<evidence type="ECO:0000256" key="11">
    <source>
        <dbReference type="ARBA" id="ARBA00023306"/>
    </source>
</evidence>
<feature type="binding site" evidence="20">
    <location>
        <begin position="150"/>
        <end position="151"/>
    </location>
    <ligand>
        <name>UDP-N-acetyl-alpha-D-muramoyl-L-alanyl-D-glutamate</name>
        <dbReference type="ChEBI" id="CHEBI:83900"/>
    </ligand>
</feature>
<dbReference type="GO" id="GO:0000287">
    <property type="term" value="F:magnesium ion binding"/>
    <property type="evidence" value="ECO:0007669"/>
    <property type="project" value="UniProtKB-UniRule"/>
</dbReference>
<dbReference type="OrthoDB" id="9800958at2"/>
<evidence type="ECO:0000256" key="9">
    <source>
        <dbReference type="ARBA" id="ARBA00022960"/>
    </source>
</evidence>
<dbReference type="PROSITE" id="PS01011">
    <property type="entry name" value="FOLYLPOLYGLU_SYNT_1"/>
    <property type="match status" value="1"/>
</dbReference>
<dbReference type="GO" id="GO:0009252">
    <property type="term" value="P:peptidoglycan biosynthetic process"/>
    <property type="evidence" value="ECO:0007669"/>
    <property type="project" value="UniProtKB-UniRule"/>
</dbReference>
<dbReference type="EMBL" id="LSKU01000001">
    <property type="protein sequence ID" value="KXG43776.1"/>
    <property type="molecule type" value="Genomic_DNA"/>
</dbReference>
<dbReference type="NCBIfam" id="TIGR01085">
    <property type="entry name" value="murE"/>
    <property type="match status" value="1"/>
</dbReference>
<dbReference type="InterPro" id="IPR036615">
    <property type="entry name" value="Mur_ligase_C_dom_sf"/>
</dbReference>